<reference evidence="5" key="2">
    <citation type="submission" date="2019-09" db="UniProtKB">
        <authorList>
            <consortium name="WormBaseParasite"/>
        </authorList>
    </citation>
    <scope>IDENTIFICATION</scope>
</reference>
<dbReference type="Gene3D" id="3.90.190.10">
    <property type="entry name" value="Protein tyrosine phosphatase superfamily"/>
    <property type="match status" value="1"/>
</dbReference>
<feature type="domain" description="Tyrosine-protein phosphatase" evidence="1">
    <location>
        <begin position="1"/>
        <end position="227"/>
    </location>
</feature>
<dbReference type="CDD" id="cd00047">
    <property type="entry name" value="PTPc"/>
    <property type="match status" value="1"/>
</dbReference>
<dbReference type="PANTHER" id="PTHR46163">
    <property type="entry name" value="TYROSINE-PROTEIN PHOSPHATASE-RELATED"/>
    <property type="match status" value="1"/>
</dbReference>
<dbReference type="WBParaSite" id="HPBE_0000862501-mRNA-1">
    <property type="protein sequence ID" value="HPBE_0000862501-mRNA-1"/>
    <property type="gene ID" value="HPBE_0000862501"/>
</dbReference>
<dbReference type="PROSITE" id="PS50056">
    <property type="entry name" value="TYR_PHOSPHATASE_2"/>
    <property type="match status" value="1"/>
</dbReference>
<dbReference type="InterPro" id="IPR052782">
    <property type="entry name" value="Oocyte-zygote_transition_reg"/>
</dbReference>
<dbReference type="InterPro" id="IPR003595">
    <property type="entry name" value="Tyr_Pase_cat"/>
</dbReference>
<evidence type="ECO:0000313" key="4">
    <source>
        <dbReference type="Proteomes" id="UP000050761"/>
    </source>
</evidence>
<dbReference type="EMBL" id="UZAH01026208">
    <property type="protein sequence ID" value="VDO77132.1"/>
    <property type="molecule type" value="Genomic_DNA"/>
</dbReference>
<dbReference type="InterPro" id="IPR000242">
    <property type="entry name" value="PTP_cat"/>
</dbReference>
<accession>A0A183FMJ4</accession>
<dbReference type="PROSITE" id="PS50055">
    <property type="entry name" value="TYR_PHOSPHATASE_PTP"/>
    <property type="match status" value="1"/>
</dbReference>
<evidence type="ECO:0000313" key="3">
    <source>
        <dbReference type="EMBL" id="VDO77132.1"/>
    </source>
</evidence>
<dbReference type="PROSITE" id="PS00383">
    <property type="entry name" value="TYR_PHOSPHATASE_1"/>
    <property type="match status" value="1"/>
</dbReference>
<dbReference type="Pfam" id="PF00102">
    <property type="entry name" value="Y_phosphatase"/>
    <property type="match status" value="1"/>
</dbReference>
<dbReference type="AlphaFoldDB" id="A0A183FMJ4"/>
<name>A0A183FMJ4_HELPZ</name>
<dbReference type="InterPro" id="IPR000387">
    <property type="entry name" value="Tyr_Pase_dom"/>
</dbReference>
<dbReference type="PRINTS" id="PR00700">
    <property type="entry name" value="PRTYPHPHTASE"/>
</dbReference>
<dbReference type="OrthoDB" id="10253954at2759"/>
<keyword evidence="4" id="KW-1185">Reference proteome</keyword>
<sequence length="256" mass="29022">DVGCLDTNRVILAVGKCTYIHANYVASPSNPRKCIVMKGPLPHTCSEFWCMVVQEETKNIVMLCNLSEQNASKCAEYYPREAGEPMVFEGDITVQFKTKEMLKFPFETTAVIEVTTLEVSVPGFSMHSCSHYHWVDWPDRGVPPADMAPLYFLNQFSNSREPIVIHCSAGIGRTGSMVLLQYAMEVLEKGDVLKSMSVYLDEVRAQRSCSVQNEQQYLFVHQVLLNFLQKTGWLPQSLDPALEAFRKSYRKQTKGF</sequence>
<dbReference type="PANTHER" id="PTHR46163:SF5">
    <property type="entry name" value="TYROSINE-PROTEIN PHOSPHATASE"/>
    <property type="match status" value="1"/>
</dbReference>
<dbReference type="SUPFAM" id="SSF52799">
    <property type="entry name" value="(Phosphotyrosine protein) phosphatases II"/>
    <property type="match status" value="1"/>
</dbReference>
<evidence type="ECO:0000259" key="2">
    <source>
        <dbReference type="PROSITE" id="PS50056"/>
    </source>
</evidence>
<dbReference type="InterPro" id="IPR029021">
    <property type="entry name" value="Prot-tyrosine_phosphatase-like"/>
</dbReference>
<evidence type="ECO:0000259" key="1">
    <source>
        <dbReference type="PROSITE" id="PS50055"/>
    </source>
</evidence>
<organism evidence="4 5">
    <name type="scientific">Heligmosomoides polygyrus</name>
    <name type="common">Parasitic roundworm</name>
    <dbReference type="NCBI Taxonomy" id="6339"/>
    <lineage>
        <taxon>Eukaryota</taxon>
        <taxon>Metazoa</taxon>
        <taxon>Ecdysozoa</taxon>
        <taxon>Nematoda</taxon>
        <taxon>Chromadorea</taxon>
        <taxon>Rhabditida</taxon>
        <taxon>Rhabditina</taxon>
        <taxon>Rhabditomorpha</taxon>
        <taxon>Strongyloidea</taxon>
        <taxon>Heligmosomidae</taxon>
        <taxon>Heligmosomoides</taxon>
    </lineage>
</organism>
<proteinExistence type="predicted"/>
<accession>A0A3P8BYU4</accession>
<gene>
    <name evidence="3" type="ORF">HPBE_LOCUS8626</name>
</gene>
<evidence type="ECO:0000313" key="5">
    <source>
        <dbReference type="WBParaSite" id="HPBE_0000862501-mRNA-1"/>
    </source>
</evidence>
<protein>
    <submittedName>
        <fullName evidence="5">Protein-tyrosine-phosphatase</fullName>
    </submittedName>
</protein>
<feature type="domain" description="Tyrosine specific protein phosphatases" evidence="2">
    <location>
        <begin position="150"/>
        <end position="218"/>
    </location>
</feature>
<dbReference type="Proteomes" id="UP000050761">
    <property type="component" value="Unassembled WGS sequence"/>
</dbReference>
<dbReference type="SMART" id="SM00404">
    <property type="entry name" value="PTPc_motif"/>
    <property type="match status" value="1"/>
</dbReference>
<dbReference type="SMART" id="SM00194">
    <property type="entry name" value="PTPc"/>
    <property type="match status" value="1"/>
</dbReference>
<dbReference type="InterPro" id="IPR016130">
    <property type="entry name" value="Tyr_Pase_AS"/>
</dbReference>
<dbReference type="GO" id="GO:0004725">
    <property type="term" value="F:protein tyrosine phosphatase activity"/>
    <property type="evidence" value="ECO:0007669"/>
    <property type="project" value="InterPro"/>
</dbReference>
<reference evidence="3 4" key="1">
    <citation type="submission" date="2018-11" db="EMBL/GenBank/DDBJ databases">
        <authorList>
            <consortium name="Pathogen Informatics"/>
        </authorList>
    </citation>
    <scope>NUCLEOTIDE SEQUENCE [LARGE SCALE GENOMIC DNA]</scope>
</reference>